<keyword evidence="4" id="KW-1185">Reference proteome</keyword>
<dbReference type="RefSeq" id="WP_071237965.1">
    <property type="nucleotide sequence ID" value="NZ_BNAH01000028.1"/>
</dbReference>
<comment type="caution">
    <text evidence="3">The sequence shown here is derived from an EMBL/GenBank/DDBJ whole genome shotgun (WGS) entry which is preliminary data.</text>
</comment>
<dbReference type="EMBL" id="BNAH01000028">
    <property type="protein sequence ID" value="GHF03065.1"/>
    <property type="molecule type" value="Genomic_DNA"/>
</dbReference>
<name>A0ABQ3J7K9_9GAMM</name>
<feature type="transmembrane region" description="Helical" evidence="2">
    <location>
        <begin position="21"/>
        <end position="39"/>
    </location>
</feature>
<reference evidence="4" key="1">
    <citation type="journal article" date="2019" name="Int. J. Syst. Evol. Microbiol.">
        <title>The Global Catalogue of Microorganisms (GCM) 10K type strain sequencing project: providing services to taxonomists for standard genome sequencing and annotation.</title>
        <authorList>
            <consortium name="The Broad Institute Genomics Platform"/>
            <consortium name="The Broad Institute Genome Sequencing Center for Infectious Disease"/>
            <person name="Wu L."/>
            <person name="Ma J."/>
        </authorList>
    </citation>
    <scope>NUCLEOTIDE SEQUENCE [LARGE SCALE GENOMIC DNA]</scope>
    <source>
        <strain evidence="4">CGMCC 1.15922</strain>
    </source>
</reference>
<keyword evidence="1" id="KW-0175">Coiled coil</keyword>
<proteinExistence type="predicted"/>
<evidence type="ECO:0000256" key="2">
    <source>
        <dbReference type="SAM" id="Phobius"/>
    </source>
</evidence>
<keyword evidence="2" id="KW-1133">Transmembrane helix</keyword>
<feature type="coiled-coil region" evidence="1">
    <location>
        <begin position="72"/>
        <end position="102"/>
    </location>
</feature>
<evidence type="ECO:0000313" key="4">
    <source>
        <dbReference type="Proteomes" id="UP000626370"/>
    </source>
</evidence>
<sequence length="268" mass="30882">MQSSKEVLELLTKAKDMRLNIAIFAVSMAVLVCSSKDLVTIDSVSETVLRGLTFITSVRLVYGVIGLIYSYFQNRQEEKEKLEKATEDAKNAESKSLRNRENIRSAFETLDIFQLYIIQELKRQNHVQVKKGAPLFTLKNFNIIYTPAVGERYESASLTAVAKDILENELWRRFDELKFNALVRFFEGIQPEDARHFQEFLTKDSISTKRYNRSSSGSQYYDNERVFSNYSNSIIFAQPQRSYTYIIDPIAKAAIETVFKEKVEEANG</sequence>
<keyword evidence="2" id="KW-0472">Membrane</keyword>
<evidence type="ECO:0000256" key="1">
    <source>
        <dbReference type="SAM" id="Coils"/>
    </source>
</evidence>
<organism evidence="3 4">
    <name type="scientific">Thalassotalea profundi</name>
    <dbReference type="NCBI Taxonomy" id="2036687"/>
    <lineage>
        <taxon>Bacteria</taxon>
        <taxon>Pseudomonadati</taxon>
        <taxon>Pseudomonadota</taxon>
        <taxon>Gammaproteobacteria</taxon>
        <taxon>Alteromonadales</taxon>
        <taxon>Colwelliaceae</taxon>
        <taxon>Thalassotalea</taxon>
    </lineage>
</organism>
<feature type="transmembrane region" description="Helical" evidence="2">
    <location>
        <begin position="51"/>
        <end position="72"/>
    </location>
</feature>
<protein>
    <submittedName>
        <fullName evidence="3">Uncharacterized protein</fullName>
    </submittedName>
</protein>
<evidence type="ECO:0000313" key="3">
    <source>
        <dbReference type="EMBL" id="GHF03065.1"/>
    </source>
</evidence>
<keyword evidence="2" id="KW-0812">Transmembrane</keyword>
<dbReference type="Proteomes" id="UP000626370">
    <property type="component" value="Unassembled WGS sequence"/>
</dbReference>
<accession>A0ABQ3J7K9</accession>
<gene>
    <name evidence="3" type="ORF">GCM10011501_35320</name>
</gene>